<dbReference type="AlphaFoldDB" id="A0A4Z2HU96"/>
<proteinExistence type="predicted"/>
<keyword evidence="3" id="KW-1185">Reference proteome</keyword>
<evidence type="ECO:0000313" key="2">
    <source>
        <dbReference type="EMBL" id="TNN69416.1"/>
    </source>
</evidence>
<organism evidence="2 3">
    <name type="scientific">Liparis tanakae</name>
    <name type="common">Tanaka's snailfish</name>
    <dbReference type="NCBI Taxonomy" id="230148"/>
    <lineage>
        <taxon>Eukaryota</taxon>
        <taxon>Metazoa</taxon>
        <taxon>Chordata</taxon>
        <taxon>Craniata</taxon>
        <taxon>Vertebrata</taxon>
        <taxon>Euteleostomi</taxon>
        <taxon>Actinopterygii</taxon>
        <taxon>Neopterygii</taxon>
        <taxon>Teleostei</taxon>
        <taxon>Neoteleostei</taxon>
        <taxon>Acanthomorphata</taxon>
        <taxon>Eupercaria</taxon>
        <taxon>Perciformes</taxon>
        <taxon>Cottioidei</taxon>
        <taxon>Cottales</taxon>
        <taxon>Liparidae</taxon>
        <taxon>Liparis</taxon>
    </lineage>
</organism>
<accession>A0A4Z2HU96</accession>
<protein>
    <submittedName>
        <fullName evidence="2">Uncharacterized protein</fullName>
    </submittedName>
</protein>
<gene>
    <name evidence="2" type="ORF">EYF80_020417</name>
</gene>
<feature type="region of interest" description="Disordered" evidence="1">
    <location>
        <begin position="47"/>
        <end position="76"/>
    </location>
</feature>
<sequence>MTIKGPIGPIVHHHHDLDLHGNLPVARSSTEFGVVFDLWLSATGPNGGHAPVGEGEGDHLTGAGGGKRLRHRRGRREGPVEKNIITKPVVRSRTAAMEKRPHSVGYESFWPPWPRRRSNRLRITSWSWQMKYEFLLSEVKYQAWACRAYLKVEAFLESDGAQYLGRDGAGQHVDVLHRSRDWDISPWGILGLDLSAPRQHMAGVFEQEALQGLLCAPGLRPGFQVLLDGLSDAFVMRRHNLGSVLPVHLGHTGGQTCQEEVDRHPSADEHGCSQAGKALAVAPAGRVGPGVVPDYHPSVLKVIKTLLQVATETLLGGCGDRRDVPGPMAALRPAVPNSILEDKHFLRASTAPSLTRSCTIDAVLGF</sequence>
<reference evidence="2 3" key="1">
    <citation type="submission" date="2019-03" db="EMBL/GenBank/DDBJ databases">
        <title>First draft genome of Liparis tanakae, snailfish: a comprehensive survey of snailfish specific genes.</title>
        <authorList>
            <person name="Kim W."/>
            <person name="Song I."/>
            <person name="Jeong J.-H."/>
            <person name="Kim D."/>
            <person name="Kim S."/>
            <person name="Ryu S."/>
            <person name="Song J.Y."/>
            <person name="Lee S.K."/>
        </authorList>
    </citation>
    <scope>NUCLEOTIDE SEQUENCE [LARGE SCALE GENOMIC DNA]</scope>
    <source>
        <tissue evidence="2">Muscle</tissue>
    </source>
</reference>
<dbReference type="EMBL" id="SRLO01000176">
    <property type="protein sequence ID" value="TNN69416.1"/>
    <property type="molecule type" value="Genomic_DNA"/>
</dbReference>
<evidence type="ECO:0000256" key="1">
    <source>
        <dbReference type="SAM" id="MobiDB-lite"/>
    </source>
</evidence>
<evidence type="ECO:0000313" key="3">
    <source>
        <dbReference type="Proteomes" id="UP000314294"/>
    </source>
</evidence>
<dbReference type="Proteomes" id="UP000314294">
    <property type="component" value="Unassembled WGS sequence"/>
</dbReference>
<comment type="caution">
    <text evidence="2">The sequence shown here is derived from an EMBL/GenBank/DDBJ whole genome shotgun (WGS) entry which is preliminary data.</text>
</comment>
<name>A0A4Z2HU96_9TELE</name>